<evidence type="ECO:0000313" key="4">
    <source>
        <dbReference type="Proteomes" id="UP001595956"/>
    </source>
</evidence>
<dbReference type="InterPro" id="IPR019533">
    <property type="entry name" value="Peptidase_S26"/>
</dbReference>
<feature type="transmembrane region" description="Helical" evidence="2">
    <location>
        <begin position="18"/>
        <end position="40"/>
    </location>
</feature>
<keyword evidence="2" id="KW-1133">Transmembrane helix</keyword>
<reference evidence="4" key="1">
    <citation type="journal article" date="2019" name="Int. J. Syst. Evol. Microbiol.">
        <title>The Global Catalogue of Microorganisms (GCM) 10K type strain sequencing project: providing services to taxonomists for standard genome sequencing and annotation.</title>
        <authorList>
            <consortium name="The Broad Institute Genomics Platform"/>
            <consortium name="The Broad Institute Genome Sequencing Center for Infectious Disease"/>
            <person name="Wu L."/>
            <person name="Ma J."/>
        </authorList>
    </citation>
    <scope>NUCLEOTIDE SEQUENCE [LARGE SCALE GENOMIC DNA]</scope>
    <source>
        <strain evidence="4">KACC 13778</strain>
    </source>
</reference>
<name>A0ABW0N4I2_9ACTN</name>
<evidence type="ECO:0008006" key="5">
    <source>
        <dbReference type="Google" id="ProtNLM"/>
    </source>
</evidence>
<dbReference type="CDD" id="cd06530">
    <property type="entry name" value="S26_SPase_I"/>
    <property type="match status" value="1"/>
</dbReference>
<keyword evidence="4" id="KW-1185">Reference proteome</keyword>
<gene>
    <name evidence="3" type="ORF">ACFPKY_12425</name>
</gene>
<dbReference type="Proteomes" id="UP001595956">
    <property type="component" value="Unassembled WGS sequence"/>
</dbReference>
<keyword evidence="2" id="KW-0812">Transmembrane</keyword>
<proteinExistence type="predicted"/>
<keyword evidence="2" id="KW-0472">Membrane</keyword>
<feature type="transmembrane region" description="Helical" evidence="2">
    <location>
        <begin position="139"/>
        <end position="164"/>
    </location>
</feature>
<evidence type="ECO:0000256" key="2">
    <source>
        <dbReference type="SAM" id="Phobius"/>
    </source>
</evidence>
<feature type="region of interest" description="Disordered" evidence="1">
    <location>
        <begin position="171"/>
        <end position="190"/>
    </location>
</feature>
<protein>
    <recommendedName>
        <fullName evidence="5">Signal peptidase I</fullName>
    </recommendedName>
</protein>
<dbReference type="EMBL" id="JBHSMD010000004">
    <property type="protein sequence ID" value="MFC5493912.1"/>
    <property type="molecule type" value="Genomic_DNA"/>
</dbReference>
<evidence type="ECO:0000313" key="3">
    <source>
        <dbReference type="EMBL" id="MFC5493912.1"/>
    </source>
</evidence>
<accession>A0ABW0N4I2</accession>
<organism evidence="3 4">
    <name type="scientific">Nocardioides caricicola</name>
    <dbReference type="NCBI Taxonomy" id="634770"/>
    <lineage>
        <taxon>Bacteria</taxon>
        <taxon>Bacillati</taxon>
        <taxon>Actinomycetota</taxon>
        <taxon>Actinomycetes</taxon>
        <taxon>Propionibacteriales</taxon>
        <taxon>Nocardioidaceae</taxon>
        <taxon>Nocardioides</taxon>
    </lineage>
</organism>
<comment type="caution">
    <text evidence="3">The sequence shown here is derived from an EMBL/GenBank/DDBJ whole genome shotgun (WGS) entry which is preliminary data.</text>
</comment>
<sequence length="190" mass="20403">MEITTSPHRPASTPWGRLLVLVVVLGPVSVLVLLPIGLGLERYVMSGDSMDAGDEGIAQGTVLFERSVPVGELRVGDVITYRPPEGAGEDGMVTHRVVAVRPAGVVTQGDAEPRRDPWLLPHDAPDVSKVVFTLPWVGYAYLVIADPGTWVLVLVSAAALAFLLSGEFHRRRRPGPPAERELVSETAAEE</sequence>
<dbReference type="RefSeq" id="WP_345178599.1">
    <property type="nucleotide sequence ID" value="NZ_BAABFQ010000007.1"/>
</dbReference>
<evidence type="ECO:0000256" key="1">
    <source>
        <dbReference type="SAM" id="MobiDB-lite"/>
    </source>
</evidence>